<name>A0A0D4DC25_9CAUD</name>
<sequence length="142" mass="16786">MLKKLLKKIFPDREWKVAAYTEQKSFDVSSSFTFKGTIKCRAVVLVDKHDRRQVRVVFDEYDYGREISEYNENLISKILKNNSLELIRSSMSTRKLNSYDGFDLCEHHEAFYDWDTFKNDFIYGEVDLEGNLIEKSEATETD</sequence>
<evidence type="ECO:0000313" key="1">
    <source>
        <dbReference type="EMBL" id="AJT61227.1"/>
    </source>
</evidence>
<dbReference type="GeneID" id="26628712"/>
<organism evidence="1 2">
    <name type="scientific">Vibrio phage ValKK3</name>
    <dbReference type="NCBI Taxonomy" id="1610855"/>
    <lineage>
        <taxon>Viruses</taxon>
        <taxon>Duplodnaviria</taxon>
        <taxon>Heunggongvirae</taxon>
        <taxon>Uroviricota</taxon>
        <taxon>Caudoviricetes</taxon>
        <taxon>Pantevenvirales</taxon>
        <taxon>Straboviridae</taxon>
        <taxon>Schizotequatrovirus</taxon>
        <taxon>Schizotequatrovirus valkk3</taxon>
    </lineage>
</organism>
<reference evidence="1 2" key="1">
    <citation type="journal article" date="2016" name="Genom Data">
        <title>Complete genome sequence of a giant Vibrio phage ValKK3 infecting Vibrio alginolyticus.</title>
        <authorList>
            <person name="Lal T.M."/>
            <person name="Sano M."/>
            <person name="Hatai K."/>
            <person name="Ransangan J."/>
        </authorList>
    </citation>
    <scope>NUCLEOTIDE SEQUENCE [LARGE SCALE GENOMIC DNA]</scope>
</reference>
<accession>A0A0D4DC25</accession>
<dbReference type="RefSeq" id="YP_009201489.1">
    <property type="nucleotide sequence ID" value="NC_028829.1"/>
</dbReference>
<proteinExistence type="predicted"/>
<dbReference type="KEGG" id="vg:26628712"/>
<protein>
    <submittedName>
        <fullName evidence="1">Uncharacterized protein</fullName>
    </submittedName>
</protein>
<keyword evidence="2" id="KW-1185">Reference proteome</keyword>
<dbReference type="Proteomes" id="UP000202888">
    <property type="component" value="Segment"/>
</dbReference>
<evidence type="ECO:0000313" key="2">
    <source>
        <dbReference type="Proteomes" id="UP000202888"/>
    </source>
</evidence>
<dbReference type="OrthoDB" id="18515at10239"/>
<dbReference type="EMBL" id="KP671755">
    <property type="protein sequence ID" value="AJT61227.1"/>
    <property type="molecule type" value="Genomic_DNA"/>
</dbReference>